<comment type="pathway">
    <text evidence="2 20">Nucleotide-sugar biosynthesis; UDP-N-acetyl-alpha-D-glucosamine biosynthesis; N-acetyl-alpha-D-glucosamine 1-phosphate from alpha-D-glucosamine 6-phosphate (route II): step 2/2.</text>
</comment>
<feature type="binding site" evidence="20">
    <location>
        <position position="226"/>
    </location>
    <ligand>
        <name>Mg(2+)</name>
        <dbReference type="ChEBI" id="CHEBI:18420"/>
    </ligand>
</feature>
<dbReference type="STRING" id="642492.Clole_1100"/>
<feature type="region of interest" description="N-acetyltransferase" evidence="20">
    <location>
        <begin position="250"/>
        <end position="454"/>
    </location>
</feature>
<dbReference type="CDD" id="cd03353">
    <property type="entry name" value="LbH_GlmU_C"/>
    <property type="match status" value="1"/>
</dbReference>
<keyword evidence="16 20" id="KW-0961">Cell wall biogenesis/degradation</keyword>
<evidence type="ECO:0000256" key="17">
    <source>
        <dbReference type="ARBA" id="ARBA00048247"/>
    </source>
</evidence>
<feature type="binding site" evidence="20">
    <location>
        <position position="438"/>
    </location>
    <ligand>
        <name>acetyl-CoA</name>
        <dbReference type="ChEBI" id="CHEBI:57288"/>
    </ligand>
</feature>
<feature type="active site" description="Proton acceptor" evidence="20">
    <location>
        <position position="361"/>
    </location>
</feature>
<evidence type="ECO:0000256" key="4">
    <source>
        <dbReference type="ARBA" id="ARBA00007707"/>
    </source>
</evidence>
<comment type="catalytic activity">
    <reaction evidence="17 20">
        <text>alpha-D-glucosamine 1-phosphate + acetyl-CoA = N-acetyl-alpha-D-glucosamine 1-phosphate + CoA + H(+)</text>
        <dbReference type="Rhea" id="RHEA:13725"/>
        <dbReference type="ChEBI" id="CHEBI:15378"/>
        <dbReference type="ChEBI" id="CHEBI:57287"/>
        <dbReference type="ChEBI" id="CHEBI:57288"/>
        <dbReference type="ChEBI" id="CHEBI:57776"/>
        <dbReference type="ChEBI" id="CHEBI:58516"/>
        <dbReference type="EC" id="2.3.1.157"/>
    </reaction>
</comment>
<comment type="subcellular location">
    <subcellularLocation>
        <location evidence="1 20">Cytoplasm</location>
    </subcellularLocation>
</comment>
<evidence type="ECO:0000256" key="11">
    <source>
        <dbReference type="ARBA" id="ARBA00022842"/>
    </source>
</evidence>
<dbReference type="InterPro" id="IPR029044">
    <property type="entry name" value="Nucleotide-diphossugar_trans"/>
</dbReference>
<dbReference type="GO" id="GO:0006048">
    <property type="term" value="P:UDP-N-acetylglucosamine biosynthetic process"/>
    <property type="evidence" value="ECO:0007669"/>
    <property type="project" value="UniProtKB-UniPathway"/>
</dbReference>
<dbReference type="InterPro" id="IPR001451">
    <property type="entry name" value="Hexapep"/>
</dbReference>
<dbReference type="InterPro" id="IPR005882">
    <property type="entry name" value="Bifunctional_GlmU"/>
</dbReference>
<evidence type="ECO:0000256" key="19">
    <source>
        <dbReference type="ARBA" id="ARBA00049628"/>
    </source>
</evidence>
<dbReference type="Proteomes" id="UP000008467">
    <property type="component" value="Chromosome"/>
</dbReference>
<dbReference type="InterPro" id="IPR056729">
    <property type="entry name" value="GMPPB_C"/>
</dbReference>
<proteinExistence type="inferred from homology"/>
<comment type="subunit">
    <text evidence="20">Homotrimer.</text>
</comment>
<dbReference type="RefSeq" id="WP_013656129.1">
    <property type="nucleotide sequence ID" value="NC_015275.1"/>
</dbReference>
<feature type="binding site" evidence="20">
    <location>
        <begin position="77"/>
        <end position="78"/>
    </location>
    <ligand>
        <name>UDP-N-acetyl-alpha-D-glucosamine</name>
        <dbReference type="ChEBI" id="CHEBI:57705"/>
    </ligand>
</feature>
<comment type="similarity">
    <text evidence="5 20">In the N-terminal section; belongs to the N-acetylglucosamine-1-phosphate uridyltransferase family.</text>
</comment>
<evidence type="ECO:0000256" key="15">
    <source>
        <dbReference type="ARBA" id="ARBA00023315"/>
    </source>
</evidence>
<evidence type="ECO:0000256" key="14">
    <source>
        <dbReference type="ARBA" id="ARBA00023268"/>
    </source>
</evidence>
<accession>F2JS16</accession>
<comment type="function">
    <text evidence="19 20">Catalyzes the last two sequential reactions in the de novo biosynthetic pathway for UDP-N-acetylglucosamine (UDP-GlcNAc). The C-terminal domain catalyzes the transfer of acetyl group from acetyl coenzyme A to glucosamine-1-phosphate (GlcN-1-P) to produce N-acetylglucosamine-1-phosphate (GlcNAc-1-P), which is converted into UDP-GlcNAc by the transfer of uridine 5-monophosphate (from uridine 5-triphosphate), a reaction catalyzed by the N-terminal domain.</text>
</comment>
<evidence type="ECO:0000256" key="7">
    <source>
        <dbReference type="ARBA" id="ARBA00022679"/>
    </source>
</evidence>
<dbReference type="Pfam" id="PF00483">
    <property type="entry name" value="NTP_transferase"/>
    <property type="match status" value="1"/>
</dbReference>
<dbReference type="eggNOG" id="COG1207">
    <property type="taxonomic scope" value="Bacteria"/>
</dbReference>
<dbReference type="EC" id="2.3.1.157" evidence="20"/>
<comment type="pathway">
    <text evidence="3 20">Nucleotide-sugar biosynthesis; UDP-N-acetyl-alpha-D-glucosamine biosynthesis; UDP-N-acetyl-alpha-D-glucosamine from N-acetyl-alpha-D-glucosamine 1-phosphate: step 1/1.</text>
</comment>
<evidence type="ECO:0000313" key="24">
    <source>
        <dbReference type="Proteomes" id="UP000008467"/>
    </source>
</evidence>
<dbReference type="Gene3D" id="3.90.550.10">
    <property type="entry name" value="Spore Coat Polysaccharide Biosynthesis Protein SpsA, Chain A"/>
    <property type="match status" value="1"/>
</dbReference>
<evidence type="ECO:0000256" key="1">
    <source>
        <dbReference type="ARBA" id="ARBA00004496"/>
    </source>
</evidence>
<feature type="binding site" evidence="20">
    <location>
        <position position="168"/>
    </location>
    <ligand>
        <name>UDP-N-acetyl-alpha-D-glucosamine</name>
        <dbReference type="ChEBI" id="CHEBI:57705"/>
    </ligand>
</feature>
<keyword evidence="6 20" id="KW-0963">Cytoplasm</keyword>
<gene>
    <name evidence="20" type="primary">glmU</name>
    <name evidence="23" type="ordered locus">Clole_1100</name>
</gene>
<dbReference type="HOGENOM" id="CLU_029499_15_2_9"/>
<evidence type="ECO:0000256" key="12">
    <source>
        <dbReference type="ARBA" id="ARBA00022960"/>
    </source>
</evidence>
<dbReference type="EMBL" id="CP002582">
    <property type="protein sequence ID" value="ADZ82830.1"/>
    <property type="molecule type" value="Genomic_DNA"/>
</dbReference>
<feature type="binding site" evidence="20">
    <location>
        <position position="349"/>
    </location>
    <ligand>
        <name>UDP-N-acetyl-alpha-D-glucosamine</name>
        <dbReference type="ChEBI" id="CHEBI:57705"/>
    </ligand>
</feature>
<dbReference type="Gene3D" id="2.160.10.10">
    <property type="entry name" value="Hexapeptide repeat proteins"/>
    <property type="match status" value="1"/>
</dbReference>
<feature type="binding site" evidence="20">
    <location>
        <position position="153"/>
    </location>
    <ligand>
        <name>UDP-N-acetyl-alpha-D-glucosamine</name>
        <dbReference type="ChEBI" id="CHEBI:57705"/>
    </ligand>
</feature>
<comment type="caution">
    <text evidence="20">Lacks conserved residue(s) required for the propagation of feature annotation.</text>
</comment>
<dbReference type="PANTHER" id="PTHR43584:SF3">
    <property type="entry name" value="BIFUNCTIONAL PROTEIN GLMU"/>
    <property type="match status" value="1"/>
</dbReference>
<sequence length="454" mass="49322">MKTKALILAAGQGTRMKSNGSKVLHKVFGKSLVEYPILAAKAVGVEEVCLIVGHKAEDVKNALGEDVSYVLQKEQLGTGHAVMQAMDFIESADEVLILCGDTPLVTGETLQDMLDFHHHNNNAITVLSAMMDDPTGYGRIVRDANGNLVKIVEQKDATEEEKAIKEINGGMYAFDAKLLKYALSKLTNNNVQNEYYLTDTIEILLKDGHKVNAIATREADDIAGVNSRVQLAAVTEVMKKRINEKHMANGVTFIDPMSTYIELDVIIGKDTIIEPGCMLEGKTAIGEGCRIGYHSKLKNTTLADQVEVEISVITDSFVDEGTHVGPFAYIRPNSHIGKNIKVGDFVEIKNANIGDGTKISHLTYVGDADVGKNVNFGCGSVVVNYDGQKKHRTIIGDNAFIGCNTNLVSPVTVEDNAYTAAGSTITKTVPKDSLAIARAKQENKENWVAKKRQK</sequence>
<dbReference type="GO" id="GO:0071555">
    <property type="term" value="P:cell wall organization"/>
    <property type="evidence" value="ECO:0007669"/>
    <property type="project" value="UniProtKB-KW"/>
</dbReference>
<dbReference type="GO" id="GO:0005737">
    <property type="term" value="C:cytoplasm"/>
    <property type="evidence" value="ECO:0007669"/>
    <property type="project" value="UniProtKB-SubCell"/>
</dbReference>
<feature type="binding site" evidence="20">
    <location>
        <position position="226"/>
    </location>
    <ligand>
        <name>UDP-N-acetyl-alpha-D-glucosamine</name>
        <dbReference type="ChEBI" id="CHEBI:57705"/>
    </ligand>
</feature>
<dbReference type="NCBIfam" id="NF010934">
    <property type="entry name" value="PRK14354.1"/>
    <property type="match status" value="1"/>
</dbReference>
<feature type="binding site" evidence="20">
    <location>
        <position position="421"/>
    </location>
    <ligand>
        <name>acetyl-CoA</name>
        <dbReference type="ChEBI" id="CHEBI:57288"/>
    </ligand>
</feature>
<comment type="catalytic activity">
    <reaction evidence="18 20">
        <text>N-acetyl-alpha-D-glucosamine 1-phosphate + UTP + H(+) = UDP-N-acetyl-alpha-D-glucosamine + diphosphate</text>
        <dbReference type="Rhea" id="RHEA:13509"/>
        <dbReference type="ChEBI" id="CHEBI:15378"/>
        <dbReference type="ChEBI" id="CHEBI:33019"/>
        <dbReference type="ChEBI" id="CHEBI:46398"/>
        <dbReference type="ChEBI" id="CHEBI:57705"/>
        <dbReference type="ChEBI" id="CHEBI:57776"/>
        <dbReference type="EC" id="2.7.7.23"/>
    </reaction>
</comment>
<evidence type="ECO:0000256" key="2">
    <source>
        <dbReference type="ARBA" id="ARBA00005166"/>
    </source>
</evidence>
<dbReference type="GO" id="GO:0008360">
    <property type="term" value="P:regulation of cell shape"/>
    <property type="evidence" value="ECO:0007669"/>
    <property type="project" value="UniProtKB-KW"/>
</dbReference>
<feature type="binding site" evidence="20">
    <location>
        <position position="22"/>
    </location>
    <ligand>
        <name>UDP-N-acetyl-alpha-D-glucosamine</name>
        <dbReference type="ChEBI" id="CHEBI:57705"/>
    </ligand>
</feature>
<dbReference type="HAMAP" id="MF_01631">
    <property type="entry name" value="GlmU"/>
    <property type="match status" value="1"/>
</dbReference>
<evidence type="ECO:0000256" key="20">
    <source>
        <dbReference type="HAMAP-Rule" id="MF_01631"/>
    </source>
</evidence>
<dbReference type="InterPro" id="IPR005835">
    <property type="entry name" value="NTP_transferase_dom"/>
</dbReference>
<dbReference type="SUPFAM" id="SSF51161">
    <property type="entry name" value="Trimeric LpxA-like enzymes"/>
    <property type="match status" value="1"/>
</dbReference>
<dbReference type="Pfam" id="PF25087">
    <property type="entry name" value="GMPPB_C"/>
    <property type="match status" value="1"/>
</dbReference>
<evidence type="ECO:0000256" key="5">
    <source>
        <dbReference type="ARBA" id="ARBA00007947"/>
    </source>
</evidence>
<keyword evidence="14 20" id="KW-0511">Multifunctional enzyme</keyword>
<dbReference type="GO" id="GO:0009252">
    <property type="term" value="P:peptidoglycan biosynthetic process"/>
    <property type="evidence" value="ECO:0007669"/>
    <property type="project" value="UniProtKB-UniRule"/>
</dbReference>
<evidence type="ECO:0000256" key="3">
    <source>
        <dbReference type="ARBA" id="ARBA00005208"/>
    </source>
</evidence>
<dbReference type="InterPro" id="IPR038009">
    <property type="entry name" value="GlmU_C_LbH"/>
</dbReference>
<dbReference type="EC" id="2.7.7.23" evidence="20"/>
<dbReference type="AlphaFoldDB" id="F2JS16"/>
<feature type="binding site" evidence="20">
    <location>
        <position position="364"/>
    </location>
    <ligand>
        <name>UDP-N-acetyl-alpha-D-glucosamine</name>
        <dbReference type="ChEBI" id="CHEBI:57705"/>
    </ligand>
</feature>
<feature type="binding site" evidence="20">
    <location>
        <begin position="8"/>
        <end position="11"/>
    </location>
    <ligand>
        <name>UDP-N-acetyl-alpha-D-glucosamine</name>
        <dbReference type="ChEBI" id="CHEBI:57705"/>
    </ligand>
</feature>
<feature type="domain" description="Nucleotidyl transferase" evidence="21">
    <location>
        <begin position="4"/>
        <end position="219"/>
    </location>
</feature>
<dbReference type="UniPathway" id="UPA00113">
    <property type="reaction ID" value="UER00532"/>
</dbReference>
<evidence type="ECO:0000256" key="6">
    <source>
        <dbReference type="ARBA" id="ARBA00022490"/>
    </source>
</evidence>
<dbReference type="InterPro" id="IPR011004">
    <property type="entry name" value="Trimer_LpxA-like_sf"/>
</dbReference>
<dbReference type="GO" id="GO:0000902">
    <property type="term" value="P:cell morphogenesis"/>
    <property type="evidence" value="ECO:0007669"/>
    <property type="project" value="UniProtKB-UniRule"/>
</dbReference>
<evidence type="ECO:0000256" key="16">
    <source>
        <dbReference type="ARBA" id="ARBA00023316"/>
    </source>
</evidence>
<organism evidence="23 24">
    <name type="scientific">Cellulosilyticum lentocellum (strain ATCC 49066 / DSM 5427 / NCIMB 11756 / RHM5)</name>
    <name type="common">Clostridium lentocellum</name>
    <dbReference type="NCBI Taxonomy" id="642492"/>
    <lineage>
        <taxon>Bacteria</taxon>
        <taxon>Bacillati</taxon>
        <taxon>Bacillota</taxon>
        <taxon>Clostridia</taxon>
        <taxon>Lachnospirales</taxon>
        <taxon>Cellulosilyticaceae</taxon>
        <taxon>Cellulosilyticum</taxon>
    </lineage>
</organism>
<dbReference type="SUPFAM" id="SSF53448">
    <property type="entry name" value="Nucleotide-diphospho-sugar transferases"/>
    <property type="match status" value="1"/>
</dbReference>
<dbReference type="GO" id="GO:0009245">
    <property type="term" value="P:lipid A biosynthetic process"/>
    <property type="evidence" value="ECO:0007669"/>
    <property type="project" value="UniProtKB-UniRule"/>
</dbReference>
<keyword evidence="13 20" id="KW-0573">Peptidoglycan synthesis</keyword>
<keyword evidence="7 20" id="KW-0808">Transferase</keyword>
<comment type="cofactor">
    <cofactor evidence="20">
        <name>Mg(2+)</name>
        <dbReference type="ChEBI" id="CHEBI:18420"/>
    </cofactor>
    <text evidence="20">Binds 1 Mg(2+) ion per subunit.</text>
</comment>
<dbReference type="GO" id="GO:0019134">
    <property type="term" value="F:glucosamine-1-phosphate N-acetyltransferase activity"/>
    <property type="evidence" value="ECO:0007669"/>
    <property type="project" value="UniProtKB-UniRule"/>
</dbReference>
<feature type="binding site" evidence="20">
    <location>
        <position position="375"/>
    </location>
    <ligand>
        <name>UDP-N-acetyl-alpha-D-glucosamine</name>
        <dbReference type="ChEBI" id="CHEBI:57705"/>
    </ligand>
</feature>
<evidence type="ECO:0000259" key="21">
    <source>
        <dbReference type="Pfam" id="PF00483"/>
    </source>
</evidence>
<evidence type="ECO:0000256" key="10">
    <source>
        <dbReference type="ARBA" id="ARBA00022737"/>
    </source>
</evidence>
<comment type="pathway">
    <text evidence="20">Bacterial outer membrane biogenesis; LPS lipid A biosynthesis.</text>
</comment>
<keyword evidence="15 20" id="KW-0012">Acyltransferase</keyword>
<reference evidence="23 24" key="1">
    <citation type="journal article" date="2011" name="J. Bacteriol.">
        <title>Complete genome sequence of the cellulose-degrading bacterium Cellulosilyticum lentocellum.</title>
        <authorList>
            <consortium name="US DOE Joint Genome Institute"/>
            <person name="Miller D.A."/>
            <person name="Suen G."/>
            <person name="Bruce D."/>
            <person name="Copeland A."/>
            <person name="Cheng J.F."/>
            <person name="Detter C."/>
            <person name="Goodwin L.A."/>
            <person name="Han C.S."/>
            <person name="Hauser L.J."/>
            <person name="Land M.L."/>
            <person name="Lapidus A."/>
            <person name="Lucas S."/>
            <person name="Meincke L."/>
            <person name="Pitluck S."/>
            <person name="Tapia R."/>
            <person name="Teshima H."/>
            <person name="Woyke T."/>
            <person name="Fox B.G."/>
            <person name="Angert E.R."/>
            <person name="Currie C.R."/>
        </authorList>
    </citation>
    <scope>NUCLEOTIDE SEQUENCE [LARGE SCALE GENOMIC DNA]</scope>
    <source>
        <strain evidence="24">ATCC 49066 / DSM 5427 / NCIMB 11756 / RHM5</strain>
    </source>
</reference>
<evidence type="ECO:0000259" key="22">
    <source>
        <dbReference type="Pfam" id="PF25087"/>
    </source>
</evidence>
<keyword evidence="8 20" id="KW-0548">Nucleotidyltransferase</keyword>
<feature type="domain" description="Mannose-1-phosphate guanyltransferase C-terminal" evidence="22">
    <location>
        <begin position="313"/>
        <end position="399"/>
    </location>
</feature>
<keyword evidence="12 20" id="KW-0133">Cell shape</keyword>
<dbReference type="CDD" id="cd02540">
    <property type="entry name" value="GT2_GlmU_N_bac"/>
    <property type="match status" value="1"/>
</dbReference>
<evidence type="ECO:0000313" key="23">
    <source>
        <dbReference type="EMBL" id="ADZ82830.1"/>
    </source>
</evidence>
<name>F2JS16_CELLD</name>
<keyword evidence="10 20" id="KW-0677">Repeat</keyword>
<feature type="binding site" evidence="20">
    <location>
        <begin position="384"/>
        <end position="385"/>
    </location>
    <ligand>
        <name>acetyl-CoA</name>
        <dbReference type="ChEBI" id="CHEBI:57288"/>
    </ligand>
</feature>
<evidence type="ECO:0000256" key="18">
    <source>
        <dbReference type="ARBA" id="ARBA00048493"/>
    </source>
</evidence>
<feature type="binding site" evidence="20">
    <location>
        <position position="101"/>
    </location>
    <ligand>
        <name>Mg(2+)</name>
        <dbReference type="ChEBI" id="CHEBI:18420"/>
    </ligand>
</feature>
<evidence type="ECO:0000256" key="9">
    <source>
        <dbReference type="ARBA" id="ARBA00022723"/>
    </source>
</evidence>
<keyword evidence="9 20" id="KW-0479">Metal-binding</keyword>
<evidence type="ECO:0000256" key="13">
    <source>
        <dbReference type="ARBA" id="ARBA00022984"/>
    </source>
</evidence>
<dbReference type="GO" id="GO:0016020">
    <property type="term" value="C:membrane"/>
    <property type="evidence" value="ECO:0007669"/>
    <property type="project" value="GOC"/>
</dbReference>
<evidence type="ECO:0000256" key="8">
    <source>
        <dbReference type="ARBA" id="ARBA00022695"/>
    </source>
</evidence>
<dbReference type="Pfam" id="PF00132">
    <property type="entry name" value="Hexapep"/>
    <property type="match status" value="1"/>
</dbReference>
<dbReference type="PANTHER" id="PTHR43584">
    <property type="entry name" value="NUCLEOTIDYL TRANSFERASE"/>
    <property type="match status" value="1"/>
</dbReference>
<feature type="region of interest" description="Linker" evidence="20">
    <location>
        <begin position="229"/>
        <end position="249"/>
    </location>
</feature>
<dbReference type="GO" id="GO:0000287">
    <property type="term" value="F:magnesium ion binding"/>
    <property type="evidence" value="ECO:0007669"/>
    <property type="project" value="UniProtKB-UniRule"/>
</dbReference>
<feature type="region of interest" description="Pyrophosphorylase" evidence="20">
    <location>
        <begin position="1"/>
        <end position="228"/>
    </location>
</feature>
<feature type="binding site" evidence="20">
    <location>
        <position position="138"/>
    </location>
    <ligand>
        <name>UDP-N-acetyl-alpha-D-glucosamine</name>
        <dbReference type="ChEBI" id="CHEBI:57705"/>
    </ligand>
</feature>
<dbReference type="InterPro" id="IPR050065">
    <property type="entry name" value="GlmU-like"/>
</dbReference>
<comment type="similarity">
    <text evidence="4 20">In the C-terminal section; belongs to the transferase hexapeptide repeat family.</text>
</comment>
<dbReference type="KEGG" id="cle:Clole_1100"/>
<keyword evidence="11 20" id="KW-0460">Magnesium</keyword>
<feature type="binding site" evidence="20">
    <location>
        <position position="72"/>
    </location>
    <ligand>
        <name>UDP-N-acetyl-alpha-D-glucosamine</name>
        <dbReference type="ChEBI" id="CHEBI:57705"/>
    </ligand>
</feature>
<dbReference type="NCBIfam" id="TIGR01173">
    <property type="entry name" value="glmU"/>
    <property type="match status" value="1"/>
</dbReference>
<protein>
    <recommendedName>
        <fullName evidence="20">Bifunctional protein GlmU</fullName>
    </recommendedName>
    <domain>
        <recommendedName>
            <fullName evidence="20">UDP-N-acetylglucosamine pyrophosphorylase</fullName>
            <ecNumber evidence="20">2.7.7.23</ecNumber>
        </recommendedName>
        <alternativeName>
            <fullName evidence="20">N-acetylglucosamine-1-phosphate uridyltransferase</fullName>
        </alternativeName>
    </domain>
    <domain>
        <recommendedName>
            <fullName evidence="20">Glucosamine-1-phosphate N-acetyltransferase</fullName>
            <ecNumber evidence="20">2.3.1.157</ecNumber>
        </recommendedName>
    </domain>
</protein>
<feature type="binding site" evidence="20">
    <location>
        <position position="331"/>
    </location>
    <ligand>
        <name>UDP-N-acetyl-alpha-D-glucosamine</name>
        <dbReference type="ChEBI" id="CHEBI:57705"/>
    </ligand>
</feature>
<dbReference type="GO" id="GO:0003977">
    <property type="term" value="F:UDP-N-acetylglucosamine diphosphorylase activity"/>
    <property type="evidence" value="ECO:0007669"/>
    <property type="project" value="UniProtKB-UniRule"/>
</dbReference>
<keyword evidence="24" id="KW-1185">Reference proteome</keyword>
<dbReference type="UniPathway" id="UPA00973"/>